<dbReference type="Proteomes" id="UP000464178">
    <property type="component" value="Chromosome"/>
</dbReference>
<dbReference type="AlphaFoldDB" id="A0A6P2D560"/>
<gene>
    <name evidence="1" type="ORF">SOIL9_12830</name>
</gene>
<name>A0A6P2D560_9BACT</name>
<dbReference type="InterPro" id="IPR014338">
    <property type="entry name" value="CHP02996_rpt-companion-dom"/>
</dbReference>
<dbReference type="Gene3D" id="2.30.320.10">
    <property type="entry name" value="YwqG-like"/>
    <property type="match status" value="1"/>
</dbReference>
<protein>
    <recommendedName>
        <fullName evidence="3">DUF1963 domain-containing protein</fullName>
    </recommendedName>
</protein>
<dbReference type="EMBL" id="LR593886">
    <property type="protein sequence ID" value="VTR96431.1"/>
    <property type="molecule type" value="Genomic_DNA"/>
</dbReference>
<proteinExistence type="predicted"/>
<evidence type="ECO:0000313" key="2">
    <source>
        <dbReference type="Proteomes" id="UP000464178"/>
    </source>
</evidence>
<evidence type="ECO:0000313" key="1">
    <source>
        <dbReference type="EMBL" id="VTR96431.1"/>
    </source>
</evidence>
<evidence type="ECO:0008006" key="3">
    <source>
        <dbReference type="Google" id="ProtNLM"/>
    </source>
</evidence>
<accession>A0A6P2D560</accession>
<dbReference type="NCBIfam" id="TIGR02996">
    <property type="entry name" value="rpt_mate_G_obs"/>
    <property type="match status" value="1"/>
</dbReference>
<organism evidence="1 2">
    <name type="scientific">Gemmata massiliana</name>
    <dbReference type="NCBI Taxonomy" id="1210884"/>
    <lineage>
        <taxon>Bacteria</taxon>
        <taxon>Pseudomonadati</taxon>
        <taxon>Planctomycetota</taxon>
        <taxon>Planctomycetia</taxon>
        <taxon>Gemmatales</taxon>
        <taxon>Gemmataceae</taxon>
        <taxon>Gemmata</taxon>
    </lineage>
</organism>
<dbReference type="KEGG" id="gms:SOIL9_12830"/>
<reference evidence="1 2" key="1">
    <citation type="submission" date="2019-05" db="EMBL/GenBank/DDBJ databases">
        <authorList>
            <consortium name="Science for Life Laboratories"/>
        </authorList>
    </citation>
    <scope>NUCLEOTIDE SEQUENCE [LARGE SCALE GENOMIC DNA]</scope>
    <source>
        <strain evidence="1">Soil9</strain>
    </source>
</reference>
<keyword evidence="2" id="KW-1185">Reference proteome</keyword>
<dbReference type="InterPro" id="IPR015315">
    <property type="entry name" value="DUF1963"/>
</dbReference>
<dbReference type="SUPFAM" id="SSF103032">
    <property type="entry name" value="Hypothetical protein YwqG"/>
    <property type="match status" value="1"/>
</dbReference>
<dbReference type="InterPro" id="IPR035948">
    <property type="entry name" value="YwqG-like_sf"/>
</dbReference>
<dbReference type="Pfam" id="PF09234">
    <property type="entry name" value="DUF1963"/>
    <property type="match status" value="1"/>
</dbReference>
<dbReference type="RefSeq" id="WP_162670719.1">
    <property type="nucleotide sequence ID" value="NZ_LR593886.1"/>
</dbReference>
<sequence>MSTETALLHAITANRSDNTARLAFADWLDENGEPDRAAYLRLQVELVREWWYDKPCTEIYARMAELASRIDSAWLATVRRCTTPAPPVNVEEALPDLRGKAKTAVRLHPRPGEAPVDASKIGGMFLWPKNEPWPVCPTHGNIPYVTALQLRKEDVPELGFPIGTDLFQLLWCPQGHDEDEMYCPKPAVYWRKHTSVKRPLAAAPEPADIEYEYFPRPCVLYPERVTEYPDPFEFYPAGIGYDIEGNESPNLCAALAVAQSQPAVRELRPPAGADDLYQCWLSTVEGTKVGGYPDWVQDSHYPNCGCGAKMEHLLSFGSWEWGGNNWGRWVAVEDRPILSAAFREQESVHRAHGCTFGDAGRMYVFVCRNHREPHIRAFMQCS</sequence>